<dbReference type="AlphaFoldDB" id="A0A0C9QGE5"/>
<dbReference type="PROSITE" id="PS00217">
    <property type="entry name" value="SUGAR_TRANSPORT_2"/>
    <property type="match status" value="1"/>
</dbReference>
<feature type="transmembrane region" description="Helical" evidence="5">
    <location>
        <begin position="107"/>
        <end position="124"/>
    </location>
</feature>
<evidence type="ECO:0000313" key="8">
    <source>
        <dbReference type="Proteomes" id="UP000694866"/>
    </source>
</evidence>
<dbReference type="InterPro" id="IPR005828">
    <property type="entry name" value="MFS_sugar_transport-like"/>
</dbReference>
<feature type="transmembrane region" description="Helical" evidence="5">
    <location>
        <begin position="79"/>
        <end position="100"/>
    </location>
</feature>
<keyword evidence="2 5" id="KW-0812">Transmembrane</keyword>
<evidence type="ECO:0000256" key="2">
    <source>
        <dbReference type="ARBA" id="ARBA00022692"/>
    </source>
</evidence>
<dbReference type="Pfam" id="PF00083">
    <property type="entry name" value="Sugar_tr"/>
    <property type="match status" value="1"/>
</dbReference>
<dbReference type="InterPro" id="IPR036259">
    <property type="entry name" value="MFS_trans_sf"/>
</dbReference>
<keyword evidence="3 5" id="KW-1133">Transmembrane helix</keyword>
<reference evidence="7" key="1">
    <citation type="submission" date="2015-01" db="EMBL/GenBank/DDBJ databases">
        <title>Transcriptome Assembly of Fopius arisanus.</title>
        <authorList>
            <person name="Geib S."/>
        </authorList>
    </citation>
    <scope>NUCLEOTIDE SEQUENCE</scope>
</reference>
<evidence type="ECO:0000259" key="6">
    <source>
        <dbReference type="PROSITE" id="PS50850"/>
    </source>
</evidence>
<evidence type="ECO:0000256" key="3">
    <source>
        <dbReference type="ARBA" id="ARBA00022989"/>
    </source>
</evidence>
<dbReference type="OrthoDB" id="6612291at2759"/>
<feature type="transmembrane region" description="Helical" evidence="5">
    <location>
        <begin position="130"/>
        <end position="152"/>
    </location>
</feature>
<accession>A0A9R1SX42</accession>
<comment type="subcellular location">
    <subcellularLocation>
        <location evidence="1">Membrane</location>
        <topology evidence="1">Multi-pass membrane protein</topology>
    </subcellularLocation>
</comment>
<evidence type="ECO:0000313" key="7">
    <source>
        <dbReference type="EMBL" id="JAG72286.1"/>
    </source>
</evidence>
<dbReference type="Gene3D" id="1.20.1250.20">
    <property type="entry name" value="MFS general substrate transporter like domains"/>
    <property type="match status" value="1"/>
</dbReference>
<feature type="transmembrane region" description="Helical" evidence="5">
    <location>
        <begin position="282"/>
        <end position="301"/>
    </location>
</feature>
<keyword evidence="4 5" id="KW-0472">Membrane</keyword>
<dbReference type="RefSeq" id="XP_011298655.1">
    <property type="nucleotide sequence ID" value="XM_011300353.1"/>
</dbReference>
<evidence type="ECO:0000256" key="5">
    <source>
        <dbReference type="SAM" id="Phobius"/>
    </source>
</evidence>
<feature type="transmembrane region" description="Helical" evidence="5">
    <location>
        <begin position="30"/>
        <end position="50"/>
    </location>
</feature>
<dbReference type="EMBL" id="GBYB01002519">
    <property type="protein sequence ID" value="JAG72286.1"/>
    <property type="molecule type" value="Transcribed_RNA"/>
</dbReference>
<keyword evidence="8" id="KW-1185">Reference proteome</keyword>
<dbReference type="PROSITE" id="PS50850">
    <property type="entry name" value="MFS"/>
    <property type="match status" value="1"/>
</dbReference>
<dbReference type="InterPro" id="IPR005829">
    <property type="entry name" value="Sugar_transporter_CS"/>
</dbReference>
<dbReference type="InterPro" id="IPR020846">
    <property type="entry name" value="MFS_dom"/>
</dbReference>
<feature type="transmembrane region" description="Helical" evidence="5">
    <location>
        <begin position="340"/>
        <end position="365"/>
    </location>
</feature>
<feature type="transmembrane region" description="Helical" evidence="5">
    <location>
        <begin position="413"/>
        <end position="436"/>
    </location>
</feature>
<dbReference type="InterPro" id="IPR050549">
    <property type="entry name" value="MFS_Trehalose_Transporter"/>
</dbReference>
<protein>
    <submittedName>
        <fullName evidence="9">Sugar transporter ERD6-like 14</fullName>
    </submittedName>
    <submittedName>
        <fullName evidence="7">Tret1-2_4 protein</fullName>
    </submittedName>
</protein>
<sequence>MNSLGCRCDFSEESKQDNLQDIPQSNVRQFNLNLVSLCLGAASIGLTLGWPESSITYHVNIIKCDDICYDLSNDGSSTIHMIVNLGSCLGALVPACLVNISGRRHSFCISAISSIIFWLILGIARDNITLMLGAAVGGFSAGLFIVTSTMYVGEVSSPDQRGIVGSLAAFFAYLGIVISTTISSFHPDQLIPLLMCTVSVGFLLTIYFWMIESPYYIYETGKTLEAKLALKALRGAHHVLDVELEYKSMEKFFDVNEKKLQESGNPLKLVFSSSSRRIPTSITMLLLCISQLVGNFAMDFYSKSFLDDFHPKISKILIASLDLTSVGICVFFIEKLGRKPLLLLSIGGSSICCLVLAIDVALYQANHEHMLYSSEKLVTLGIVIVYYASYSLGVAPILPLLTSEVFSSKMKTISMSICFSVFYLAVMINQAVFEIINFKKGLYVAFLSFTLVGSFGLLFVIVFLPETRAKSLSQIQNELADYTFFVA</sequence>
<evidence type="ECO:0000256" key="1">
    <source>
        <dbReference type="ARBA" id="ARBA00004141"/>
    </source>
</evidence>
<accession>A0A0C9QGE5</accession>
<organism evidence="7">
    <name type="scientific">Fopius arisanus</name>
    <dbReference type="NCBI Taxonomy" id="64838"/>
    <lineage>
        <taxon>Eukaryota</taxon>
        <taxon>Metazoa</taxon>
        <taxon>Ecdysozoa</taxon>
        <taxon>Arthropoda</taxon>
        <taxon>Hexapoda</taxon>
        <taxon>Insecta</taxon>
        <taxon>Pterygota</taxon>
        <taxon>Neoptera</taxon>
        <taxon>Endopterygota</taxon>
        <taxon>Hymenoptera</taxon>
        <taxon>Apocrita</taxon>
        <taxon>Ichneumonoidea</taxon>
        <taxon>Braconidae</taxon>
        <taxon>Opiinae</taxon>
        <taxon>Fopius</taxon>
    </lineage>
</organism>
<reference evidence="9" key="2">
    <citation type="submission" date="2025-04" db="UniProtKB">
        <authorList>
            <consortium name="RefSeq"/>
        </authorList>
    </citation>
    <scope>IDENTIFICATION</scope>
    <source>
        <strain evidence="9">USDA-PBARC FA_bdor</strain>
        <tissue evidence="9">Whole organism</tissue>
    </source>
</reference>
<proteinExistence type="predicted"/>
<feature type="transmembrane region" description="Helical" evidence="5">
    <location>
        <begin position="164"/>
        <end position="185"/>
    </location>
</feature>
<dbReference type="PANTHER" id="PTHR48021:SF1">
    <property type="entry name" value="GH07001P-RELATED"/>
    <property type="match status" value="1"/>
</dbReference>
<dbReference type="SUPFAM" id="SSF103473">
    <property type="entry name" value="MFS general substrate transporter"/>
    <property type="match status" value="1"/>
</dbReference>
<gene>
    <name evidence="7" type="primary">Tret1-2_4</name>
    <name evidence="9" type="synonym">LOC105263870</name>
    <name evidence="7" type="ORF">g.15009</name>
</gene>
<evidence type="ECO:0000256" key="4">
    <source>
        <dbReference type="ARBA" id="ARBA00023136"/>
    </source>
</evidence>
<dbReference type="Proteomes" id="UP000694866">
    <property type="component" value="Unplaced"/>
</dbReference>
<dbReference type="GO" id="GO:0016020">
    <property type="term" value="C:membrane"/>
    <property type="evidence" value="ECO:0007669"/>
    <property type="project" value="UniProtKB-SubCell"/>
</dbReference>
<feature type="transmembrane region" description="Helical" evidence="5">
    <location>
        <begin position="191"/>
        <end position="210"/>
    </location>
</feature>
<dbReference type="PANTHER" id="PTHR48021">
    <property type="match status" value="1"/>
</dbReference>
<name>A0A0C9QGE5_9HYME</name>
<dbReference type="GeneID" id="105263870"/>
<dbReference type="GO" id="GO:0022857">
    <property type="term" value="F:transmembrane transporter activity"/>
    <property type="evidence" value="ECO:0007669"/>
    <property type="project" value="InterPro"/>
</dbReference>
<feature type="transmembrane region" description="Helical" evidence="5">
    <location>
        <begin position="377"/>
        <end position="401"/>
    </location>
</feature>
<dbReference type="KEGG" id="fas:105263870"/>
<feature type="domain" description="Major facilitator superfamily (MFS) profile" evidence="6">
    <location>
        <begin position="38"/>
        <end position="468"/>
    </location>
</feature>
<feature type="transmembrane region" description="Helical" evidence="5">
    <location>
        <begin position="313"/>
        <end position="333"/>
    </location>
</feature>
<feature type="transmembrane region" description="Helical" evidence="5">
    <location>
        <begin position="442"/>
        <end position="464"/>
    </location>
</feature>
<evidence type="ECO:0000313" key="9">
    <source>
        <dbReference type="RefSeq" id="XP_011298655.1"/>
    </source>
</evidence>